<evidence type="ECO:0000256" key="2">
    <source>
        <dbReference type="ARBA" id="ARBA00022448"/>
    </source>
</evidence>
<evidence type="ECO:0000256" key="3">
    <source>
        <dbReference type="ARBA" id="ARBA00022475"/>
    </source>
</evidence>
<dbReference type="EMBL" id="CAJNOO010002217">
    <property type="protein sequence ID" value="CAF1246688.1"/>
    <property type="molecule type" value="Genomic_DNA"/>
</dbReference>
<feature type="transmembrane region" description="Helical" evidence="8">
    <location>
        <begin position="6"/>
        <end position="29"/>
    </location>
</feature>
<comment type="subcellular location">
    <subcellularLocation>
        <location evidence="1">Cell membrane</location>
        <topology evidence="1">Multi-pass membrane protein</topology>
    </subcellularLocation>
</comment>
<name>A0A814ZP99_9BILA</name>
<dbReference type="PANTHER" id="PTHR21444:SF15">
    <property type="entry name" value="RECEPTOR FOR RETINOL UPTAKE STRA6"/>
    <property type="match status" value="1"/>
</dbReference>
<feature type="transmembrane region" description="Helical" evidence="8">
    <location>
        <begin position="380"/>
        <end position="409"/>
    </location>
</feature>
<evidence type="ECO:0000256" key="1">
    <source>
        <dbReference type="ARBA" id="ARBA00004651"/>
    </source>
</evidence>
<protein>
    <submittedName>
        <fullName evidence="9">Uncharacterized protein</fullName>
    </submittedName>
</protein>
<dbReference type="GO" id="GO:0038023">
    <property type="term" value="F:signaling receptor activity"/>
    <property type="evidence" value="ECO:0007669"/>
    <property type="project" value="InterPro"/>
</dbReference>
<dbReference type="GO" id="GO:0005886">
    <property type="term" value="C:plasma membrane"/>
    <property type="evidence" value="ECO:0007669"/>
    <property type="project" value="UniProtKB-SubCell"/>
</dbReference>
<keyword evidence="7" id="KW-0675">Receptor</keyword>
<dbReference type="PANTHER" id="PTHR21444">
    <property type="entry name" value="COILED-COIL DOMAIN-CONTAINING PROTEIN 180"/>
    <property type="match status" value="1"/>
</dbReference>
<dbReference type="EMBL" id="CAJOAX010002594">
    <property type="protein sequence ID" value="CAF3806869.1"/>
    <property type="molecule type" value="Genomic_DNA"/>
</dbReference>
<dbReference type="GO" id="GO:0071939">
    <property type="term" value="P:vitamin A import into cell"/>
    <property type="evidence" value="ECO:0007669"/>
    <property type="project" value="TreeGrafter"/>
</dbReference>
<keyword evidence="3" id="KW-1003">Cell membrane</keyword>
<keyword evidence="5 8" id="KW-1133">Transmembrane helix</keyword>
<feature type="transmembrane region" description="Helical" evidence="8">
    <location>
        <begin position="171"/>
        <end position="190"/>
    </location>
</feature>
<feature type="transmembrane region" description="Helical" evidence="8">
    <location>
        <begin position="429"/>
        <end position="456"/>
    </location>
</feature>
<feature type="transmembrane region" description="Helical" evidence="8">
    <location>
        <begin position="237"/>
        <end position="261"/>
    </location>
</feature>
<accession>A0A814ZP99</accession>
<keyword evidence="6 8" id="KW-0472">Membrane</keyword>
<sequence>MLAAVYIDTIFTLTCATIYTWLYFIITVLHQGYCPNSYYPTESDYQTTNSSLDIIKYLSYYGTGSNLIAIQLCVDIPRYLCLAYVSIRLPMMVINKIRQYRCNKERYELKHTQEEQAFFIAVQPYSVETLYVRNLFRSANIRSPSRSFIARLVPKSIYEWRDDFRFSSRIFCIYAALFLVLFVITIKLIVEELPNLPYWQIMIERLTDFIHVNSIDSPANAPQNQISSTSSVLTVKIPFFIAVFTALIITVIQIVVLLTSIRRHLLQIFRGNYTEIPKRDNLKNLLYATGNLHFAGFFIGYAVWGYILCFILAFFISYFFGKLIENNEKLFQQILTESIPVSLLSIFKVYLNLFVAKYIFLQQRNQILAINNHRVSMILLYFNFFLDAFLGLAASFTRITNSFLTTIIYMARLDYSPLGRQLDYGDAGFLAYLGFIQMEAIHRNPIMLAFVSILLVHQRTKQSKRSSKIRQKWRLALLLIHNPSLIIMRKAILARKEGNLAFLHTMKTSEFEHLTNVNFENALKAILRREYVVHKHISLNNSDTIVSRL</sequence>
<evidence type="ECO:0000313" key="9">
    <source>
        <dbReference type="EMBL" id="CAF1246688.1"/>
    </source>
</evidence>
<evidence type="ECO:0000256" key="6">
    <source>
        <dbReference type="ARBA" id="ARBA00023136"/>
    </source>
</evidence>
<feature type="transmembrane region" description="Helical" evidence="8">
    <location>
        <begin position="292"/>
        <end position="319"/>
    </location>
</feature>
<dbReference type="Pfam" id="PF14752">
    <property type="entry name" value="RBP_receptor"/>
    <property type="match status" value="1"/>
</dbReference>
<dbReference type="Proteomes" id="UP000663823">
    <property type="component" value="Unassembled WGS sequence"/>
</dbReference>
<evidence type="ECO:0000313" key="10">
    <source>
        <dbReference type="EMBL" id="CAF3806869.1"/>
    </source>
</evidence>
<keyword evidence="4 8" id="KW-0812">Transmembrane</keyword>
<dbReference type="InterPro" id="IPR026612">
    <property type="entry name" value="STRA6-like"/>
</dbReference>
<organism evidence="9 11">
    <name type="scientific">Rotaria sordida</name>
    <dbReference type="NCBI Taxonomy" id="392033"/>
    <lineage>
        <taxon>Eukaryota</taxon>
        <taxon>Metazoa</taxon>
        <taxon>Spiralia</taxon>
        <taxon>Gnathifera</taxon>
        <taxon>Rotifera</taxon>
        <taxon>Eurotatoria</taxon>
        <taxon>Bdelloidea</taxon>
        <taxon>Philodinida</taxon>
        <taxon>Philodinidae</taxon>
        <taxon>Rotaria</taxon>
    </lineage>
</organism>
<comment type="caution">
    <text evidence="9">The sequence shown here is derived from an EMBL/GenBank/DDBJ whole genome shotgun (WGS) entry which is preliminary data.</text>
</comment>
<reference evidence="9" key="1">
    <citation type="submission" date="2021-02" db="EMBL/GenBank/DDBJ databases">
        <authorList>
            <person name="Nowell W R."/>
        </authorList>
    </citation>
    <scope>NUCLEOTIDE SEQUENCE</scope>
</reference>
<dbReference type="GO" id="GO:0034632">
    <property type="term" value="F:retinol transmembrane transporter activity"/>
    <property type="evidence" value="ECO:0007669"/>
    <property type="project" value="InterPro"/>
</dbReference>
<gene>
    <name evidence="10" type="ORF">OTI717_LOCUS18600</name>
    <name evidence="9" type="ORF">RFH988_LOCUS26956</name>
</gene>
<dbReference type="Proteomes" id="UP000663882">
    <property type="component" value="Unassembled WGS sequence"/>
</dbReference>
<keyword evidence="2" id="KW-0813">Transport</keyword>
<evidence type="ECO:0000256" key="8">
    <source>
        <dbReference type="SAM" id="Phobius"/>
    </source>
</evidence>
<feature type="transmembrane region" description="Helical" evidence="8">
    <location>
        <begin position="339"/>
        <end position="360"/>
    </location>
</feature>
<evidence type="ECO:0000256" key="7">
    <source>
        <dbReference type="ARBA" id="ARBA00023170"/>
    </source>
</evidence>
<dbReference type="OrthoDB" id="2376984at2759"/>
<evidence type="ECO:0000256" key="4">
    <source>
        <dbReference type="ARBA" id="ARBA00022692"/>
    </source>
</evidence>
<proteinExistence type="predicted"/>
<dbReference type="AlphaFoldDB" id="A0A814ZP99"/>
<evidence type="ECO:0000313" key="11">
    <source>
        <dbReference type="Proteomes" id="UP000663882"/>
    </source>
</evidence>
<evidence type="ECO:0000256" key="5">
    <source>
        <dbReference type="ARBA" id="ARBA00022989"/>
    </source>
</evidence>